<dbReference type="RefSeq" id="WP_172661409.1">
    <property type="nucleotide sequence ID" value="NZ_CBFGNQ010000014.1"/>
</dbReference>
<dbReference type="Pfam" id="PF03965">
    <property type="entry name" value="Penicillinase_R"/>
    <property type="match status" value="1"/>
</dbReference>
<dbReference type="Proteomes" id="UP001378956">
    <property type="component" value="Unassembled WGS sequence"/>
</dbReference>
<organism evidence="5 6">
    <name type="scientific">Pedobacter panaciterrae</name>
    <dbReference type="NCBI Taxonomy" id="363849"/>
    <lineage>
        <taxon>Bacteria</taxon>
        <taxon>Pseudomonadati</taxon>
        <taxon>Bacteroidota</taxon>
        <taxon>Sphingobacteriia</taxon>
        <taxon>Sphingobacteriales</taxon>
        <taxon>Sphingobacteriaceae</taxon>
        <taxon>Pedobacter</taxon>
    </lineage>
</organism>
<reference evidence="5 6" key="1">
    <citation type="submission" date="2024-03" db="EMBL/GenBank/DDBJ databases">
        <title>Sequence of Lycoming College Course Isolates.</title>
        <authorList>
            <person name="Plotts O."/>
            <person name="Newman J."/>
        </authorList>
    </citation>
    <scope>NUCLEOTIDE SEQUENCE [LARGE SCALE GENOMIC DNA]</scope>
    <source>
        <strain evidence="5 6">CJB-3</strain>
    </source>
</reference>
<dbReference type="EMBL" id="JBBEUB010000006">
    <property type="protein sequence ID" value="MEJ2904260.1"/>
    <property type="molecule type" value="Genomic_DNA"/>
</dbReference>
<dbReference type="InterPro" id="IPR036390">
    <property type="entry name" value="WH_DNA-bd_sf"/>
</dbReference>
<keyword evidence="4" id="KW-0804">Transcription</keyword>
<dbReference type="InterPro" id="IPR005650">
    <property type="entry name" value="BlaI_family"/>
</dbReference>
<evidence type="ECO:0000313" key="5">
    <source>
        <dbReference type="EMBL" id="MEJ2904260.1"/>
    </source>
</evidence>
<dbReference type="SUPFAM" id="SSF46785">
    <property type="entry name" value="Winged helix' DNA-binding domain"/>
    <property type="match status" value="1"/>
</dbReference>
<dbReference type="PIRSF" id="PIRSF019455">
    <property type="entry name" value="CopR_AtkY"/>
    <property type="match status" value="1"/>
</dbReference>
<dbReference type="Gene3D" id="1.10.4040.10">
    <property type="entry name" value="Penicillinase repressor domain"/>
    <property type="match status" value="1"/>
</dbReference>
<name>A0ABU8NPS1_9SPHI</name>
<evidence type="ECO:0000256" key="1">
    <source>
        <dbReference type="ARBA" id="ARBA00011046"/>
    </source>
</evidence>
<keyword evidence="3" id="KW-0238">DNA-binding</keyword>
<evidence type="ECO:0000256" key="2">
    <source>
        <dbReference type="ARBA" id="ARBA00023015"/>
    </source>
</evidence>
<accession>A0ABU8NPS1</accession>
<gene>
    <name evidence="5" type="ORF">WAE58_17600</name>
</gene>
<evidence type="ECO:0000256" key="3">
    <source>
        <dbReference type="ARBA" id="ARBA00023125"/>
    </source>
</evidence>
<evidence type="ECO:0000256" key="4">
    <source>
        <dbReference type="ARBA" id="ARBA00023163"/>
    </source>
</evidence>
<dbReference type="Gene3D" id="1.10.10.10">
    <property type="entry name" value="Winged helix-like DNA-binding domain superfamily/Winged helix DNA-binding domain"/>
    <property type="match status" value="1"/>
</dbReference>
<proteinExistence type="inferred from homology"/>
<comment type="similarity">
    <text evidence="1">Belongs to the BlaI transcriptional regulatory family.</text>
</comment>
<dbReference type="InterPro" id="IPR036388">
    <property type="entry name" value="WH-like_DNA-bd_sf"/>
</dbReference>
<protein>
    <submittedName>
        <fullName evidence="5">BlaI/MecI/CopY family transcriptional regulator</fullName>
    </submittedName>
</protein>
<sequence length="126" mass="14467">MEPKIEPSKAELDILTVIWKHGPNTVRFVHNQLAMIKEVNYTTTLKQMQLMAEKGMLTRDESNMTHIYRAAEDPSKTKSHLLDRFVNHIYDGSAGNLVMQLLDSKNASSEDLKTIRDILNKLDQQK</sequence>
<evidence type="ECO:0000313" key="6">
    <source>
        <dbReference type="Proteomes" id="UP001378956"/>
    </source>
</evidence>
<keyword evidence="6" id="KW-1185">Reference proteome</keyword>
<keyword evidence="2" id="KW-0805">Transcription regulation</keyword>
<comment type="caution">
    <text evidence="5">The sequence shown here is derived from an EMBL/GenBank/DDBJ whole genome shotgun (WGS) entry which is preliminary data.</text>
</comment>